<evidence type="ECO:0000256" key="3">
    <source>
        <dbReference type="ARBA" id="ARBA00022989"/>
    </source>
</evidence>
<keyword evidence="2 7" id="KW-0812">Transmembrane</keyword>
<evidence type="ECO:0000313" key="9">
    <source>
        <dbReference type="EMBL" id="RFU35204.1"/>
    </source>
</evidence>
<dbReference type="OMA" id="ADWEQIL"/>
<evidence type="ECO:0000256" key="7">
    <source>
        <dbReference type="SAM" id="Phobius"/>
    </source>
</evidence>
<organism evidence="9 10">
    <name type="scientific">Scytalidium lignicola</name>
    <name type="common">Hyphomycete</name>
    <dbReference type="NCBI Taxonomy" id="5539"/>
    <lineage>
        <taxon>Eukaryota</taxon>
        <taxon>Fungi</taxon>
        <taxon>Dikarya</taxon>
        <taxon>Ascomycota</taxon>
        <taxon>Pezizomycotina</taxon>
        <taxon>Leotiomycetes</taxon>
        <taxon>Leotiomycetes incertae sedis</taxon>
        <taxon>Scytalidium</taxon>
    </lineage>
</organism>
<comment type="caution">
    <text evidence="9">The sequence shown here is derived from an EMBL/GenBank/DDBJ whole genome shotgun (WGS) entry which is preliminary data.</text>
</comment>
<dbReference type="GO" id="GO:0005886">
    <property type="term" value="C:plasma membrane"/>
    <property type="evidence" value="ECO:0007669"/>
    <property type="project" value="TreeGrafter"/>
</dbReference>
<dbReference type="Pfam" id="PF04082">
    <property type="entry name" value="Fungal_trans"/>
    <property type="match status" value="1"/>
</dbReference>
<feature type="transmembrane region" description="Helical" evidence="7">
    <location>
        <begin position="125"/>
        <end position="143"/>
    </location>
</feature>
<feature type="transmembrane region" description="Helical" evidence="7">
    <location>
        <begin position="459"/>
        <end position="481"/>
    </location>
</feature>
<protein>
    <recommendedName>
        <fullName evidence="8">Major facilitator superfamily (MFS) profile domain-containing protein</fullName>
    </recommendedName>
</protein>
<evidence type="ECO:0000256" key="2">
    <source>
        <dbReference type="ARBA" id="ARBA00022692"/>
    </source>
</evidence>
<dbReference type="EMBL" id="NCSJ02000011">
    <property type="protein sequence ID" value="RFU35204.1"/>
    <property type="molecule type" value="Genomic_DNA"/>
</dbReference>
<feature type="compositionally biased region" description="Low complexity" evidence="6">
    <location>
        <begin position="595"/>
        <end position="606"/>
    </location>
</feature>
<name>A0A3E2HPA5_SCYLI</name>
<evidence type="ECO:0000313" key="10">
    <source>
        <dbReference type="Proteomes" id="UP000258309"/>
    </source>
</evidence>
<accession>A0A3E2HPA5</accession>
<feature type="domain" description="Major facilitator superfamily (MFS) profile" evidence="8">
    <location>
        <begin position="59"/>
        <end position="487"/>
    </location>
</feature>
<dbReference type="PANTHER" id="PTHR23502:SF181">
    <property type="entry name" value="MAJOR FACILITATOR SUPERFAMILY (MFS) PROFILE DOMAIN-CONTAINING PROTEIN"/>
    <property type="match status" value="1"/>
</dbReference>
<dbReference type="PROSITE" id="PS50850">
    <property type="entry name" value="MFS"/>
    <property type="match status" value="1"/>
</dbReference>
<feature type="transmembrane region" description="Helical" evidence="7">
    <location>
        <begin position="150"/>
        <end position="170"/>
    </location>
</feature>
<dbReference type="GO" id="GO:0022857">
    <property type="term" value="F:transmembrane transporter activity"/>
    <property type="evidence" value="ECO:0007669"/>
    <property type="project" value="InterPro"/>
</dbReference>
<feature type="transmembrane region" description="Helical" evidence="7">
    <location>
        <begin position="432"/>
        <end position="453"/>
    </location>
</feature>
<dbReference type="SUPFAM" id="SSF103473">
    <property type="entry name" value="MFS general substrate transporter"/>
    <property type="match status" value="1"/>
</dbReference>
<keyword evidence="10" id="KW-1185">Reference proteome</keyword>
<keyword evidence="4 7" id="KW-0472">Membrane</keyword>
<dbReference type="AlphaFoldDB" id="A0A3E2HPA5"/>
<dbReference type="SMART" id="SM00906">
    <property type="entry name" value="Fungal_trans"/>
    <property type="match status" value="1"/>
</dbReference>
<evidence type="ECO:0000256" key="1">
    <source>
        <dbReference type="ARBA" id="ARBA00004141"/>
    </source>
</evidence>
<comment type="subcellular location">
    <subcellularLocation>
        <location evidence="1">Membrane</location>
        <topology evidence="1">Multi-pass membrane protein</topology>
    </subcellularLocation>
</comment>
<feature type="transmembrane region" description="Helical" evidence="7">
    <location>
        <begin position="398"/>
        <end position="420"/>
    </location>
</feature>
<keyword evidence="5" id="KW-0539">Nucleus</keyword>
<dbReference type="InterPro" id="IPR020846">
    <property type="entry name" value="MFS_dom"/>
</dbReference>
<feature type="transmembrane region" description="Helical" evidence="7">
    <location>
        <begin position="54"/>
        <end position="73"/>
    </location>
</feature>
<dbReference type="GO" id="GO:0003677">
    <property type="term" value="F:DNA binding"/>
    <property type="evidence" value="ECO:0007669"/>
    <property type="project" value="InterPro"/>
</dbReference>
<feature type="compositionally biased region" description="Basic and acidic residues" evidence="6">
    <location>
        <begin position="1"/>
        <end position="23"/>
    </location>
</feature>
<evidence type="ECO:0000256" key="4">
    <source>
        <dbReference type="ARBA" id="ARBA00023136"/>
    </source>
</evidence>
<feature type="region of interest" description="Disordered" evidence="6">
    <location>
        <begin position="1"/>
        <end position="42"/>
    </location>
</feature>
<dbReference type="Pfam" id="PF07690">
    <property type="entry name" value="MFS_1"/>
    <property type="match status" value="1"/>
</dbReference>
<feature type="transmembrane region" description="Helical" evidence="7">
    <location>
        <begin position="323"/>
        <end position="341"/>
    </location>
</feature>
<dbReference type="InterPro" id="IPR036259">
    <property type="entry name" value="MFS_trans_sf"/>
</dbReference>
<feature type="transmembrane region" description="Helical" evidence="7">
    <location>
        <begin position="291"/>
        <end position="316"/>
    </location>
</feature>
<sequence length="1171" mass="129855">MYSDDLESKASTHAHEFSTENDGRNTTPKLDPNGYELRPQPSDDPLDPLNWSPWVKLVVLLQVSFLGFLGPFSQGTINSAFVPLSKAMSVSVTVASYSTTIAIVVAGVAPLVYSPISNIYGRRPVYIISTAVGIAANAGCAVCKSWAPLLVARAFVGIGTSVGMGIGASVVSDMYFMHQRGLYMGIYVVFVTNGAHVAAIVGGFTAKYAGWRWCYWVPTIILGVTWLVNIFCLPETLYHRDPITGASQEKKRSLIQLFNFRGVSIKRQPKLWDITHCFIMLQYPSVLLAGVYYSIAFGAGTVLFAVTGAAAFGGIYKFDTSQVGLAIGLSTTIGSLLGELVSGSVSDKFLYFANKRKGGNADPEARLHATWPGAFILPAGVVIEGVCLQYKTHWSGPVIGIGIGAFGLQIVSTSIFAYLTDCYKPQSAEISTLLNFGRLTFSFTLGFYMTPFAHETTYGIAWAVIAIITFVLYAGVVVLMWKGAEWRKKLGQPNFDRNLPHPRINTQNQGHVSNAWDTATSLAREHNPSQSAQLTPISNLTLSSGANPPNIIWSTSTSLPSVPGEPALPARVLYQTDDVNLTAAPDQRQNASTVSSPSDSGGPDGYFGDSSTFAFVSKVQSESENDTGVHLHNTRPRKTSISNLVISTGENIKTSPEVNEAAYTLPERQLADSLVDGYFERVHPLYPFVHETSFRVEYEKMWTKPQRAAIRPSWYALLNIIFAFGCEFCDTMQDGKVVTTVRPFVSRSRDIIFAHVSKKGNLELIQSLLLMSHYLQGTLELNECWNLVGLMIRTAFTIGLHLNPEVFSLKAIENEVRKRVWWGCVIIDRTLSMKFGRPSSIQAEDVYDVPYPLPVDDQYVHNDSLTPRQPAGHPSNTAFFIHTIELSKVINGILRDLYTTNKRVPRLDAGLFESTTQYQFISRAVLLDGQLRVWWQDIPAHLRPDAAADGRTFKRQQMVMRVRYLQIRILLQRQLLLMFSRQNIDDHFLRAIAIAGSQTCIYAARETVKIIHDHYHYGHLNSLWYNLHYIFTSMGVLLHVQRMDKPRLELLGIDPDTETLDCGMEFLRSAASTSSLAAKYVKMLQHVRTGTNTDNTNNGSMIVPLNSQTNNLDTLHRQHVPIEQLQLQAQDLRSPLGDIDLDGMSFDDLLLGTGLPHDVLSFDYPNSGFFL</sequence>
<feature type="transmembrane region" description="Helical" evidence="7">
    <location>
        <begin position="213"/>
        <end position="231"/>
    </location>
</feature>
<dbReference type="GO" id="GO:0008270">
    <property type="term" value="F:zinc ion binding"/>
    <property type="evidence" value="ECO:0007669"/>
    <property type="project" value="InterPro"/>
</dbReference>
<reference evidence="9 10" key="1">
    <citation type="submission" date="2018-05" db="EMBL/GenBank/DDBJ databases">
        <title>Draft genome sequence of Scytalidium lignicola DSM 105466, a ubiquitous saprotrophic fungus.</title>
        <authorList>
            <person name="Buettner E."/>
            <person name="Gebauer A.M."/>
            <person name="Hofrichter M."/>
            <person name="Liers C."/>
            <person name="Kellner H."/>
        </authorList>
    </citation>
    <scope>NUCLEOTIDE SEQUENCE [LARGE SCALE GENOMIC DNA]</scope>
    <source>
        <strain evidence="9 10">DSM 105466</strain>
    </source>
</reference>
<dbReference type="Proteomes" id="UP000258309">
    <property type="component" value="Unassembled WGS sequence"/>
</dbReference>
<gene>
    <name evidence="9" type="ORF">B7463_g1156</name>
</gene>
<evidence type="ECO:0000256" key="5">
    <source>
        <dbReference type="ARBA" id="ARBA00023242"/>
    </source>
</evidence>
<dbReference type="CDD" id="cd12148">
    <property type="entry name" value="fungal_TF_MHR"/>
    <property type="match status" value="1"/>
</dbReference>
<keyword evidence="3 7" id="KW-1133">Transmembrane helix</keyword>
<feature type="non-terminal residue" evidence="9">
    <location>
        <position position="1171"/>
    </location>
</feature>
<feature type="non-terminal residue" evidence="9">
    <location>
        <position position="1"/>
    </location>
</feature>
<dbReference type="STRING" id="5539.A0A3E2HPA5"/>
<evidence type="ECO:0000259" key="8">
    <source>
        <dbReference type="PROSITE" id="PS50850"/>
    </source>
</evidence>
<dbReference type="GO" id="GO:0006351">
    <property type="term" value="P:DNA-templated transcription"/>
    <property type="evidence" value="ECO:0007669"/>
    <property type="project" value="InterPro"/>
</dbReference>
<dbReference type="OrthoDB" id="424974at2759"/>
<feature type="region of interest" description="Disordered" evidence="6">
    <location>
        <begin position="582"/>
        <end position="606"/>
    </location>
</feature>
<feature type="transmembrane region" description="Helical" evidence="7">
    <location>
        <begin position="94"/>
        <end position="113"/>
    </location>
</feature>
<proteinExistence type="predicted"/>
<dbReference type="Gene3D" id="1.20.1250.20">
    <property type="entry name" value="MFS general substrate transporter like domains"/>
    <property type="match status" value="1"/>
</dbReference>
<dbReference type="InterPro" id="IPR011701">
    <property type="entry name" value="MFS"/>
</dbReference>
<dbReference type="InterPro" id="IPR007219">
    <property type="entry name" value="XnlR_reg_dom"/>
</dbReference>
<feature type="transmembrane region" description="Helical" evidence="7">
    <location>
        <begin position="182"/>
        <end position="206"/>
    </location>
</feature>
<evidence type="ECO:0000256" key="6">
    <source>
        <dbReference type="SAM" id="MobiDB-lite"/>
    </source>
</evidence>
<dbReference type="PANTHER" id="PTHR23502">
    <property type="entry name" value="MAJOR FACILITATOR SUPERFAMILY"/>
    <property type="match status" value="1"/>
</dbReference>